<feature type="repeat" description="PPR" evidence="2">
    <location>
        <begin position="258"/>
        <end position="288"/>
    </location>
</feature>
<dbReference type="InterPro" id="IPR002885">
    <property type="entry name" value="PPR_rpt"/>
</dbReference>
<dbReference type="Proteomes" id="UP000215914">
    <property type="component" value="Chromosome 11"/>
</dbReference>
<feature type="repeat" description="PPR" evidence="2">
    <location>
        <begin position="48"/>
        <end position="82"/>
    </location>
</feature>
<evidence type="ECO:0000256" key="2">
    <source>
        <dbReference type="PROSITE-ProRule" id="PRU00708"/>
    </source>
</evidence>
<reference evidence="3" key="3">
    <citation type="submission" date="2020-06" db="EMBL/GenBank/DDBJ databases">
        <title>Helianthus annuus Genome sequencing and assembly Release 2.</title>
        <authorList>
            <person name="Gouzy J."/>
            <person name="Langlade N."/>
            <person name="Munos S."/>
        </authorList>
    </citation>
    <scope>NUCLEOTIDE SEQUENCE</scope>
    <source>
        <tissue evidence="3">Leaves</tissue>
    </source>
</reference>
<dbReference type="InParanoid" id="A0A251TBH3"/>
<dbReference type="GO" id="GO:0003723">
    <property type="term" value="F:RNA binding"/>
    <property type="evidence" value="ECO:0000318"/>
    <property type="project" value="GO_Central"/>
</dbReference>
<dbReference type="InterPro" id="IPR011990">
    <property type="entry name" value="TPR-like_helical_dom_sf"/>
</dbReference>
<dbReference type="Gene3D" id="1.25.40.10">
    <property type="entry name" value="Tetratricopeptide repeat domain"/>
    <property type="match status" value="3"/>
</dbReference>
<dbReference type="GO" id="GO:0009451">
    <property type="term" value="P:RNA modification"/>
    <property type="evidence" value="ECO:0000318"/>
    <property type="project" value="GO_Central"/>
</dbReference>
<organism evidence="4 5">
    <name type="scientific">Helianthus annuus</name>
    <name type="common">Common sunflower</name>
    <dbReference type="NCBI Taxonomy" id="4232"/>
    <lineage>
        <taxon>Eukaryota</taxon>
        <taxon>Viridiplantae</taxon>
        <taxon>Streptophyta</taxon>
        <taxon>Embryophyta</taxon>
        <taxon>Tracheophyta</taxon>
        <taxon>Spermatophyta</taxon>
        <taxon>Magnoliopsida</taxon>
        <taxon>eudicotyledons</taxon>
        <taxon>Gunneridae</taxon>
        <taxon>Pentapetalae</taxon>
        <taxon>asterids</taxon>
        <taxon>campanulids</taxon>
        <taxon>Asterales</taxon>
        <taxon>Asteraceae</taxon>
        <taxon>Asteroideae</taxon>
        <taxon>Heliantheae alliance</taxon>
        <taxon>Heliantheae</taxon>
        <taxon>Helianthus</taxon>
    </lineage>
</organism>
<dbReference type="PROSITE" id="PS51375">
    <property type="entry name" value="PPR"/>
    <property type="match status" value="4"/>
</dbReference>
<protein>
    <submittedName>
        <fullName evidence="4">Putative tetratricopeptide-like helical domain-containing protein</fullName>
    </submittedName>
    <submittedName>
        <fullName evidence="3">Tetratricopeptide-like helical domain superfamily</fullName>
    </submittedName>
</protein>
<dbReference type="OrthoDB" id="879807at2759"/>
<dbReference type="Pfam" id="PF20430">
    <property type="entry name" value="Eplus_motif"/>
    <property type="match status" value="1"/>
</dbReference>
<feature type="repeat" description="PPR" evidence="2">
    <location>
        <begin position="119"/>
        <end position="153"/>
    </location>
</feature>
<dbReference type="InterPro" id="IPR046848">
    <property type="entry name" value="E_motif"/>
</dbReference>
<name>A0A251TBH3_HELAN</name>
<dbReference type="NCBIfam" id="TIGR00756">
    <property type="entry name" value="PPR"/>
    <property type="match status" value="3"/>
</dbReference>
<sequence>MLSSLKFSKNPSKSPPPHHLLHLLTKTPSLKLTKQTHTQSPTLFNSMDTYSYNTLINTYAKHNLYHECFTLFNNMCHSIHSPDEFTFSILANISGDTGHFFAGKWVHGKSVKHGFVAADVVLTNSLMLMYGKCDRTKDARKLFDEMPQRSIASWNIMLGMYVNGECSFSDSEVWEYVKRMLMEGRKINEFTLSNLLPLCGKRFGRFDYGRELHWYIVRKMNLDVDSGVHLNCCLIDMYSRRSKVSLARFVFDQMRFRNIFAWTAMMNGYLRNGAPEETVRLFREMRRASEVEPNEVLVLTLLPACNLTAGLLGVQQTHGLSVKKGFVNHTSLCNSLIDMYSKNGLLTSARKVFDHDCRSKDAISWSCMISACGLHGNGHEAVTLYDKMVTSGIKPDAISVVGVLSACSKSGLVEKGLDVYSKAVTVFGLDPTVEMCSCVVDLLGRSGRLDEALTFIKSMRLEPGPSVWGALVSGCVDPAHYETKVLGYKSLIEIEPENASNYVSLSNVYATSRRWDYVADIRRVMKERNLSKVPGCSWITVNSRTHSFLVADKAHPACDKIYEILSELVLVMKRP</sequence>
<feature type="repeat" description="PPR" evidence="2">
    <location>
        <begin position="361"/>
        <end position="395"/>
    </location>
</feature>
<dbReference type="AlphaFoldDB" id="A0A251TBH3"/>
<dbReference type="PANTHER" id="PTHR47926:SF347">
    <property type="entry name" value="PENTATRICOPEPTIDE REPEAT-CONTAINING PROTEIN"/>
    <property type="match status" value="1"/>
</dbReference>
<dbReference type="OMA" id="HSFYVAD"/>
<dbReference type="InterPro" id="IPR046849">
    <property type="entry name" value="E2_motif"/>
</dbReference>
<evidence type="ECO:0000313" key="4">
    <source>
        <dbReference type="EMBL" id="OTG08490.1"/>
    </source>
</evidence>
<evidence type="ECO:0000256" key="1">
    <source>
        <dbReference type="ARBA" id="ARBA00022737"/>
    </source>
</evidence>
<keyword evidence="1" id="KW-0677">Repeat</keyword>
<dbReference type="Pfam" id="PF20431">
    <property type="entry name" value="E_motif"/>
    <property type="match status" value="1"/>
</dbReference>
<dbReference type="PANTHER" id="PTHR47926">
    <property type="entry name" value="PENTATRICOPEPTIDE REPEAT-CONTAINING PROTEIN"/>
    <property type="match status" value="1"/>
</dbReference>
<evidence type="ECO:0000313" key="3">
    <source>
        <dbReference type="EMBL" id="KAF5783045.1"/>
    </source>
</evidence>
<dbReference type="InterPro" id="IPR046960">
    <property type="entry name" value="PPR_At4g14850-like_plant"/>
</dbReference>
<keyword evidence="5" id="KW-1185">Reference proteome</keyword>
<dbReference type="FunFam" id="1.25.40.10:FF:000996">
    <property type="entry name" value="Small kernel1"/>
    <property type="match status" value="1"/>
</dbReference>
<proteinExistence type="predicted"/>
<dbReference type="EMBL" id="CM007900">
    <property type="protein sequence ID" value="OTG08490.1"/>
    <property type="molecule type" value="Genomic_DNA"/>
</dbReference>
<accession>A0A251TBH3</accession>
<gene>
    <name evidence="4" type="ORF">HannXRQ_Chr11g0342351</name>
    <name evidence="3" type="ORF">HanXRQr2_Chr11g0503361</name>
</gene>
<dbReference type="SUPFAM" id="SSF48452">
    <property type="entry name" value="TPR-like"/>
    <property type="match status" value="1"/>
</dbReference>
<dbReference type="EMBL" id="MNCJ02000326">
    <property type="protein sequence ID" value="KAF5783045.1"/>
    <property type="molecule type" value="Genomic_DNA"/>
</dbReference>
<evidence type="ECO:0000313" key="5">
    <source>
        <dbReference type="Proteomes" id="UP000215914"/>
    </source>
</evidence>
<reference evidence="4" key="2">
    <citation type="submission" date="2017-02" db="EMBL/GenBank/DDBJ databases">
        <title>Sunflower complete genome.</title>
        <authorList>
            <person name="Langlade N."/>
            <person name="Munos S."/>
        </authorList>
    </citation>
    <scope>NUCLEOTIDE SEQUENCE [LARGE SCALE GENOMIC DNA]</scope>
    <source>
        <tissue evidence="4">Leaves</tissue>
    </source>
</reference>
<reference evidence="3 5" key="1">
    <citation type="journal article" date="2017" name="Nature">
        <title>The sunflower genome provides insights into oil metabolism, flowering and Asterid evolution.</title>
        <authorList>
            <person name="Badouin H."/>
            <person name="Gouzy J."/>
            <person name="Grassa C.J."/>
            <person name="Murat F."/>
            <person name="Staton S.E."/>
            <person name="Cottret L."/>
            <person name="Lelandais-Briere C."/>
            <person name="Owens G.L."/>
            <person name="Carrere S."/>
            <person name="Mayjonade B."/>
            <person name="Legrand L."/>
            <person name="Gill N."/>
            <person name="Kane N.C."/>
            <person name="Bowers J.E."/>
            <person name="Hubner S."/>
            <person name="Bellec A."/>
            <person name="Berard A."/>
            <person name="Berges H."/>
            <person name="Blanchet N."/>
            <person name="Boniface M.C."/>
            <person name="Brunel D."/>
            <person name="Catrice O."/>
            <person name="Chaidir N."/>
            <person name="Claudel C."/>
            <person name="Donnadieu C."/>
            <person name="Faraut T."/>
            <person name="Fievet G."/>
            <person name="Helmstetter N."/>
            <person name="King M."/>
            <person name="Knapp S.J."/>
            <person name="Lai Z."/>
            <person name="Le Paslier M.C."/>
            <person name="Lippi Y."/>
            <person name="Lorenzon L."/>
            <person name="Mandel J.R."/>
            <person name="Marage G."/>
            <person name="Marchand G."/>
            <person name="Marquand E."/>
            <person name="Bret-Mestries E."/>
            <person name="Morien E."/>
            <person name="Nambeesan S."/>
            <person name="Nguyen T."/>
            <person name="Pegot-Espagnet P."/>
            <person name="Pouilly N."/>
            <person name="Raftis F."/>
            <person name="Sallet E."/>
            <person name="Schiex T."/>
            <person name="Thomas J."/>
            <person name="Vandecasteele C."/>
            <person name="Vares D."/>
            <person name="Vear F."/>
            <person name="Vautrin S."/>
            <person name="Crespi M."/>
            <person name="Mangin B."/>
            <person name="Burke J.M."/>
            <person name="Salse J."/>
            <person name="Munos S."/>
            <person name="Vincourt P."/>
            <person name="Rieseberg L.H."/>
            <person name="Langlade N.B."/>
        </authorList>
    </citation>
    <scope>NUCLEOTIDE SEQUENCE [LARGE SCALE GENOMIC DNA]</scope>
    <source>
        <strain evidence="5">cv. SF193</strain>
        <tissue evidence="3">Leaves</tissue>
    </source>
</reference>
<dbReference type="Pfam" id="PF01535">
    <property type="entry name" value="PPR"/>
    <property type="match status" value="3"/>
</dbReference>
<dbReference type="Gramene" id="mRNA:HanXRQr2_Chr11g0503361">
    <property type="protein sequence ID" value="CDS:HanXRQr2_Chr11g0503361.1"/>
    <property type="gene ID" value="HanXRQr2_Chr11g0503361"/>
</dbReference>
<dbReference type="Pfam" id="PF13041">
    <property type="entry name" value="PPR_2"/>
    <property type="match status" value="3"/>
</dbReference>